<dbReference type="HOGENOM" id="CLU_2610092_0_0_1"/>
<accession>A0A0E0CXD6</accession>
<evidence type="ECO:0000313" key="2">
    <source>
        <dbReference type="Proteomes" id="UP000008021"/>
    </source>
</evidence>
<reference evidence="1" key="2">
    <citation type="submission" date="2018-05" db="EMBL/GenBank/DDBJ databases">
        <title>OmerRS3 (Oryza meridionalis Reference Sequence Version 3).</title>
        <authorList>
            <person name="Zhang J."/>
            <person name="Kudrna D."/>
            <person name="Lee S."/>
            <person name="Talag J."/>
            <person name="Welchert J."/>
            <person name="Wing R.A."/>
        </authorList>
    </citation>
    <scope>NUCLEOTIDE SEQUENCE [LARGE SCALE GENOMIC DNA]</scope>
    <source>
        <strain evidence="1">cv. OR44</strain>
    </source>
</reference>
<evidence type="ECO:0000313" key="1">
    <source>
        <dbReference type="EnsemblPlants" id="OMERI03G08440.1"/>
    </source>
</evidence>
<dbReference type="Gramene" id="OMERI03G08440.1">
    <property type="protein sequence ID" value="OMERI03G08440.1"/>
    <property type="gene ID" value="OMERI03G08440"/>
</dbReference>
<organism evidence="1">
    <name type="scientific">Oryza meridionalis</name>
    <dbReference type="NCBI Taxonomy" id="40149"/>
    <lineage>
        <taxon>Eukaryota</taxon>
        <taxon>Viridiplantae</taxon>
        <taxon>Streptophyta</taxon>
        <taxon>Embryophyta</taxon>
        <taxon>Tracheophyta</taxon>
        <taxon>Spermatophyta</taxon>
        <taxon>Magnoliopsida</taxon>
        <taxon>Liliopsida</taxon>
        <taxon>Poales</taxon>
        <taxon>Poaceae</taxon>
        <taxon>BOP clade</taxon>
        <taxon>Oryzoideae</taxon>
        <taxon>Oryzeae</taxon>
        <taxon>Oryzinae</taxon>
        <taxon>Oryza</taxon>
    </lineage>
</organism>
<keyword evidence="2" id="KW-1185">Reference proteome</keyword>
<name>A0A0E0CXD6_9ORYZ</name>
<dbReference type="EnsemblPlants" id="OMERI03G08440.1">
    <property type="protein sequence ID" value="OMERI03G08440.1"/>
    <property type="gene ID" value="OMERI03G08440"/>
</dbReference>
<proteinExistence type="predicted"/>
<dbReference type="Proteomes" id="UP000008021">
    <property type="component" value="Chromosome 3"/>
</dbReference>
<sequence length="79" mass="8985">MAYPLEPDFLPPYAIFWMEGTLAIRVFKVAEASGAAGVPTRPLEQRHEDDRFVHFRVTGSHLVQYHPENKFHSGTSCNL</sequence>
<reference evidence="1" key="1">
    <citation type="submission" date="2015-04" db="UniProtKB">
        <authorList>
            <consortium name="EnsemblPlants"/>
        </authorList>
    </citation>
    <scope>IDENTIFICATION</scope>
</reference>
<protein>
    <submittedName>
        <fullName evidence="1">Uncharacterized protein</fullName>
    </submittedName>
</protein>
<dbReference type="AlphaFoldDB" id="A0A0E0CXD6"/>